<feature type="compositionally biased region" description="Low complexity" evidence="1">
    <location>
        <begin position="317"/>
        <end position="329"/>
    </location>
</feature>
<proteinExistence type="predicted"/>
<feature type="compositionally biased region" description="Basic and acidic residues" evidence="1">
    <location>
        <begin position="224"/>
        <end position="233"/>
    </location>
</feature>
<gene>
    <name evidence="2" type="ORF">NLU13_5296</name>
</gene>
<evidence type="ECO:0000256" key="1">
    <source>
        <dbReference type="SAM" id="MobiDB-lite"/>
    </source>
</evidence>
<feature type="compositionally biased region" description="Basic residues" evidence="1">
    <location>
        <begin position="342"/>
        <end position="353"/>
    </location>
</feature>
<dbReference type="GO" id="GO:0003677">
    <property type="term" value="F:DNA binding"/>
    <property type="evidence" value="ECO:0007669"/>
    <property type="project" value="InterPro"/>
</dbReference>
<evidence type="ECO:0000313" key="3">
    <source>
        <dbReference type="Proteomes" id="UP001175261"/>
    </source>
</evidence>
<feature type="compositionally biased region" description="Polar residues" evidence="1">
    <location>
        <begin position="21"/>
        <end position="35"/>
    </location>
</feature>
<dbReference type="EMBL" id="JAPDFR010000004">
    <property type="protein sequence ID" value="KAK0386982.1"/>
    <property type="molecule type" value="Genomic_DNA"/>
</dbReference>
<reference evidence="2" key="1">
    <citation type="submission" date="2022-10" db="EMBL/GenBank/DDBJ databases">
        <title>Determination and structural analysis of whole genome sequence of Sarocladium strictum F4-1.</title>
        <authorList>
            <person name="Hu L."/>
            <person name="Jiang Y."/>
        </authorList>
    </citation>
    <scope>NUCLEOTIDE SEQUENCE</scope>
    <source>
        <strain evidence="2">F4-1</strain>
    </source>
</reference>
<feature type="compositionally biased region" description="Polar residues" evidence="1">
    <location>
        <begin position="50"/>
        <end position="59"/>
    </location>
</feature>
<evidence type="ECO:0008006" key="4">
    <source>
        <dbReference type="Google" id="ProtNLM"/>
    </source>
</evidence>
<keyword evidence="3" id="KW-1185">Reference proteome</keyword>
<comment type="caution">
    <text evidence="2">The sequence shown here is derived from an EMBL/GenBank/DDBJ whole genome shotgun (WGS) entry which is preliminary data.</text>
</comment>
<sequence>MAHTGGTKESIEEANDDFATSKGQMTATKTPSWETAMQEGENLEEDRPGSTPQNEQPSVPKSVVHLDGSSDEEEEDIPPISPVRRRPKHNSASKARYDALDGIFPSPEGPGRLQHKDLTLPSQSSAAVEPSFMASPSNDPIITKESPTDPILSDISHESVLDDEDEGVVEPVAPTRRRRGRRTAAEMLTAATEAYLGEGFVDMYGQDQAKPDEQKPKPSTKRPAPKETAEGPVRKRGRPPKNSVTPKPAVVLSSQVSTVAQSPKRRGRPPTKKGPLPGKALLERKDSASPMPAKAEPEHISDVPVIPAKRRGRPPKSTVQTQQTSVVVSIPSSQAQVTPAPAKRRGRPPKQRN</sequence>
<dbReference type="InterPro" id="IPR017956">
    <property type="entry name" value="AT_hook_DNA-bd_motif"/>
</dbReference>
<feature type="region of interest" description="Disordered" evidence="1">
    <location>
        <begin position="1"/>
        <end position="184"/>
    </location>
</feature>
<evidence type="ECO:0000313" key="2">
    <source>
        <dbReference type="EMBL" id="KAK0386982.1"/>
    </source>
</evidence>
<dbReference type="AlphaFoldDB" id="A0AA39GJ33"/>
<dbReference type="SMART" id="SM00384">
    <property type="entry name" value="AT_hook"/>
    <property type="match status" value="4"/>
</dbReference>
<protein>
    <recommendedName>
        <fullName evidence="4">AT hook domain-containing protein</fullName>
    </recommendedName>
</protein>
<feature type="region of interest" description="Disordered" evidence="1">
    <location>
        <begin position="202"/>
        <end position="353"/>
    </location>
</feature>
<accession>A0AA39GJ33</accession>
<dbReference type="Proteomes" id="UP001175261">
    <property type="component" value="Unassembled WGS sequence"/>
</dbReference>
<feature type="compositionally biased region" description="Polar residues" evidence="1">
    <location>
        <begin position="252"/>
        <end position="261"/>
    </location>
</feature>
<organism evidence="2 3">
    <name type="scientific">Sarocladium strictum</name>
    <name type="common">Black bundle disease fungus</name>
    <name type="synonym">Acremonium strictum</name>
    <dbReference type="NCBI Taxonomy" id="5046"/>
    <lineage>
        <taxon>Eukaryota</taxon>
        <taxon>Fungi</taxon>
        <taxon>Dikarya</taxon>
        <taxon>Ascomycota</taxon>
        <taxon>Pezizomycotina</taxon>
        <taxon>Sordariomycetes</taxon>
        <taxon>Hypocreomycetidae</taxon>
        <taxon>Hypocreales</taxon>
        <taxon>Sarocladiaceae</taxon>
        <taxon>Sarocladium</taxon>
    </lineage>
</organism>
<dbReference type="PRINTS" id="PR00929">
    <property type="entry name" value="ATHOOK"/>
</dbReference>
<name>A0AA39GJ33_SARSR</name>